<reference evidence="1 2" key="1">
    <citation type="journal article" date="2018" name="Sci. Rep.">
        <title>Genomic signatures of local adaptation to the degree of environmental predictability in rotifers.</title>
        <authorList>
            <person name="Franch-Gras L."/>
            <person name="Hahn C."/>
            <person name="Garcia-Roger E.M."/>
            <person name="Carmona M.J."/>
            <person name="Serra M."/>
            <person name="Gomez A."/>
        </authorList>
    </citation>
    <scope>NUCLEOTIDE SEQUENCE [LARGE SCALE GENOMIC DNA]</scope>
    <source>
        <strain evidence="1">HYR1</strain>
    </source>
</reference>
<organism evidence="1 2">
    <name type="scientific">Brachionus plicatilis</name>
    <name type="common">Marine rotifer</name>
    <name type="synonym">Brachionus muelleri</name>
    <dbReference type="NCBI Taxonomy" id="10195"/>
    <lineage>
        <taxon>Eukaryota</taxon>
        <taxon>Metazoa</taxon>
        <taxon>Spiralia</taxon>
        <taxon>Gnathifera</taxon>
        <taxon>Rotifera</taxon>
        <taxon>Eurotatoria</taxon>
        <taxon>Monogononta</taxon>
        <taxon>Pseudotrocha</taxon>
        <taxon>Ploima</taxon>
        <taxon>Brachionidae</taxon>
        <taxon>Brachionus</taxon>
    </lineage>
</organism>
<accession>A0A3M7R2N1</accession>
<dbReference type="EMBL" id="REGN01004365">
    <property type="protein sequence ID" value="RNA17847.1"/>
    <property type="molecule type" value="Genomic_DNA"/>
</dbReference>
<comment type="caution">
    <text evidence="1">The sequence shown here is derived from an EMBL/GenBank/DDBJ whole genome shotgun (WGS) entry which is preliminary data.</text>
</comment>
<name>A0A3M7R2N1_BRAPC</name>
<proteinExistence type="predicted"/>
<dbReference type="Proteomes" id="UP000276133">
    <property type="component" value="Unassembled WGS sequence"/>
</dbReference>
<evidence type="ECO:0000313" key="1">
    <source>
        <dbReference type="EMBL" id="RNA17847.1"/>
    </source>
</evidence>
<dbReference type="AlphaFoldDB" id="A0A3M7R2N1"/>
<evidence type="ECO:0000313" key="2">
    <source>
        <dbReference type="Proteomes" id="UP000276133"/>
    </source>
</evidence>
<protein>
    <submittedName>
        <fullName evidence="1">Uncharacterized protein</fullName>
    </submittedName>
</protein>
<keyword evidence="2" id="KW-1185">Reference proteome</keyword>
<gene>
    <name evidence="1" type="ORF">BpHYR1_038559</name>
</gene>
<sequence length="99" mass="11104">MDVSSKHKTYCNNFVTSKYNGVPDLEIYDNNISQLINMSFFSNFGDCVKILVLVQGILELELSGLEIVRAREVTSELSILRLELLLSSSLSADEIDTEL</sequence>